<keyword evidence="2" id="KW-0479">Metal-binding</keyword>
<evidence type="ECO:0000313" key="3">
    <source>
        <dbReference type="EMBL" id="PUZ28149.1"/>
    </source>
</evidence>
<dbReference type="PANTHER" id="PTHR10291:SF0">
    <property type="entry name" value="DEHYDRODOLICHYL DIPHOSPHATE SYNTHASE 2"/>
    <property type="match status" value="1"/>
</dbReference>
<dbReference type="PROSITE" id="PS01066">
    <property type="entry name" value="UPP_SYNTHASE"/>
    <property type="match status" value="1"/>
</dbReference>
<feature type="binding site" evidence="2">
    <location>
        <position position="70"/>
    </location>
    <ligand>
        <name>substrate</name>
    </ligand>
</feature>
<accession>A0A2T7BKH6</accession>
<feature type="binding site" evidence="2">
    <location>
        <position position="208"/>
    </location>
    <ligand>
        <name>Mg(2+)</name>
        <dbReference type="ChEBI" id="CHEBI:18420"/>
    </ligand>
</feature>
<feature type="active site" evidence="2">
    <location>
        <position position="21"/>
    </location>
</feature>
<dbReference type="RefSeq" id="WP_108684790.1">
    <property type="nucleotide sequence ID" value="NZ_QCYK01000001.1"/>
</dbReference>
<feature type="binding site" evidence="2">
    <location>
        <begin position="22"/>
        <end position="25"/>
    </location>
    <ligand>
        <name>substrate</name>
    </ligand>
</feature>
<dbReference type="OrthoDB" id="4191603at2"/>
<dbReference type="InterPro" id="IPR036424">
    <property type="entry name" value="UPP_synth-like_sf"/>
</dbReference>
<comment type="function">
    <text evidence="2">Catalyzes the condensation of isopentenyl diphosphate (IPP) with allylic pyrophosphates generating different type of terpenoids.</text>
</comment>
<dbReference type="PANTHER" id="PTHR10291">
    <property type="entry name" value="DEHYDRODOLICHYL DIPHOSPHATE SYNTHASE FAMILY MEMBER"/>
    <property type="match status" value="1"/>
</dbReference>
<dbReference type="EMBL" id="QCYK01000001">
    <property type="protein sequence ID" value="PUZ28149.1"/>
    <property type="molecule type" value="Genomic_DNA"/>
</dbReference>
<evidence type="ECO:0000313" key="4">
    <source>
        <dbReference type="Proteomes" id="UP000244450"/>
    </source>
</evidence>
<feature type="binding site" evidence="2">
    <location>
        <position position="34"/>
    </location>
    <ligand>
        <name>substrate</name>
    </ligand>
</feature>
<proteinExistence type="inferred from homology"/>
<keyword evidence="1 2" id="KW-0808">Transferase</keyword>
<dbReference type="FunFam" id="3.40.1180.10:FF:000001">
    <property type="entry name" value="(2E,6E)-farnesyl-diphosphate-specific ditrans,polycis-undecaprenyl-diphosphate synthase"/>
    <property type="match status" value="1"/>
</dbReference>
<feature type="binding site" evidence="2">
    <location>
        <position position="72"/>
    </location>
    <ligand>
        <name>substrate</name>
    </ligand>
</feature>
<dbReference type="GO" id="GO:0008834">
    <property type="term" value="F:ditrans,polycis-undecaprenyl-diphosphate synthase [(2E,6E)-farnesyl-diphosphate specific] activity"/>
    <property type="evidence" value="ECO:0007669"/>
    <property type="project" value="TreeGrafter"/>
</dbReference>
<dbReference type="InterPro" id="IPR018520">
    <property type="entry name" value="UPP_synth-like_CS"/>
</dbReference>
<dbReference type="SUPFAM" id="SSF64005">
    <property type="entry name" value="Undecaprenyl diphosphate synthase"/>
    <property type="match status" value="1"/>
</dbReference>
<dbReference type="Gene3D" id="3.40.1180.10">
    <property type="entry name" value="Decaprenyl diphosphate synthase-like"/>
    <property type="match status" value="1"/>
</dbReference>
<comment type="caution">
    <text evidence="3">The sequence shown here is derived from an EMBL/GenBank/DDBJ whole genome shotgun (WGS) entry which is preliminary data.</text>
</comment>
<name>A0A2T7BKH6_9BACT</name>
<reference evidence="3 4" key="1">
    <citation type="submission" date="2018-04" db="EMBL/GenBank/DDBJ databases">
        <title>Chitinophaga fuyangensis sp. nov., isolated from soil in a chemical factory.</title>
        <authorList>
            <person name="Chen K."/>
        </authorList>
    </citation>
    <scope>NUCLEOTIDE SEQUENCE [LARGE SCALE GENOMIC DNA]</scope>
    <source>
        <strain evidence="3 4">LY-1</strain>
    </source>
</reference>
<keyword evidence="2" id="KW-0460">Magnesium</keyword>
<dbReference type="InterPro" id="IPR001441">
    <property type="entry name" value="UPP_synth-like"/>
</dbReference>
<feature type="binding site" evidence="2">
    <location>
        <position position="26"/>
    </location>
    <ligand>
        <name>substrate</name>
    </ligand>
</feature>
<dbReference type="AlphaFoldDB" id="A0A2T7BKH6"/>
<dbReference type="Pfam" id="PF01255">
    <property type="entry name" value="Prenyltransf"/>
    <property type="match status" value="1"/>
</dbReference>
<dbReference type="GO" id="GO:0005829">
    <property type="term" value="C:cytosol"/>
    <property type="evidence" value="ECO:0007669"/>
    <property type="project" value="TreeGrafter"/>
</dbReference>
<dbReference type="HAMAP" id="MF_01139">
    <property type="entry name" value="ISPT"/>
    <property type="match status" value="1"/>
</dbReference>
<keyword evidence="4" id="KW-1185">Reference proteome</keyword>
<feature type="active site" description="Proton acceptor" evidence="2">
    <location>
        <position position="69"/>
    </location>
</feature>
<feature type="binding site" evidence="2">
    <location>
        <position position="21"/>
    </location>
    <ligand>
        <name>Mg(2+)</name>
        <dbReference type="ChEBI" id="CHEBI:18420"/>
    </ligand>
</feature>
<dbReference type="GO" id="GO:0016094">
    <property type="term" value="P:polyprenol biosynthetic process"/>
    <property type="evidence" value="ECO:0007669"/>
    <property type="project" value="TreeGrafter"/>
</dbReference>
<feature type="binding site" evidence="2">
    <location>
        <begin position="66"/>
        <end position="68"/>
    </location>
    <ligand>
        <name>substrate</name>
    </ligand>
</feature>
<sequence length="253" mass="29203">MSLKEQLDLQRLPRHIAIIMDGNGRWAKERGKDRLYGHHEGVESVRTIVEGCAELGIGYLTLYAFSTENWDRPVYEVNGIMELLVSTIRKEVSTLSKNNIRLQVIGDMEMLPAQCITELNEAMSLTAQNTGLTLVMALSYSARWEIVNAAKKMAEDAKSGKLDPDTITPQIWQQYLCTRDIPDPELMIRTSGECRISNFLLYQLAYAELYFTNTRWPDFRKEHLYQALLDYQTRERRFGKTSEQIQQNEEIIS</sequence>
<dbReference type="NCBIfam" id="TIGR00055">
    <property type="entry name" value="uppS"/>
    <property type="match status" value="1"/>
</dbReference>
<protein>
    <recommendedName>
        <fullName evidence="2">Isoprenyl transferase</fullName>
        <ecNumber evidence="2">2.5.1.-</ecNumber>
    </recommendedName>
</protein>
<organism evidence="3 4">
    <name type="scientific">Chitinophaga parva</name>
    <dbReference type="NCBI Taxonomy" id="2169414"/>
    <lineage>
        <taxon>Bacteria</taxon>
        <taxon>Pseudomonadati</taxon>
        <taxon>Bacteroidota</taxon>
        <taxon>Chitinophagia</taxon>
        <taxon>Chitinophagales</taxon>
        <taxon>Chitinophagaceae</taxon>
        <taxon>Chitinophaga</taxon>
    </lineage>
</organism>
<comment type="subunit">
    <text evidence="2">Homodimer.</text>
</comment>
<feature type="binding site" evidence="2">
    <location>
        <position position="38"/>
    </location>
    <ligand>
        <name>substrate</name>
    </ligand>
</feature>
<dbReference type="GO" id="GO:0000287">
    <property type="term" value="F:magnesium ion binding"/>
    <property type="evidence" value="ECO:0007669"/>
    <property type="project" value="UniProtKB-UniRule"/>
</dbReference>
<dbReference type="NCBIfam" id="NF011405">
    <property type="entry name" value="PRK14830.1"/>
    <property type="match status" value="1"/>
</dbReference>
<gene>
    <name evidence="3" type="ORF">DCC81_01315</name>
</gene>
<comment type="cofactor">
    <cofactor evidence="2">
        <name>Mg(2+)</name>
        <dbReference type="ChEBI" id="CHEBI:18420"/>
    </cofactor>
    <text evidence="2">Binds 2 magnesium ions per subunit.</text>
</comment>
<dbReference type="EC" id="2.5.1.-" evidence="2"/>
<evidence type="ECO:0000256" key="1">
    <source>
        <dbReference type="ARBA" id="ARBA00022679"/>
    </source>
</evidence>
<comment type="similarity">
    <text evidence="2">Belongs to the UPP synthase family.</text>
</comment>
<feature type="binding site" evidence="2">
    <location>
        <position position="189"/>
    </location>
    <ligand>
        <name>substrate</name>
    </ligand>
</feature>
<feature type="binding site" evidence="2">
    <location>
        <begin position="195"/>
        <end position="197"/>
    </location>
    <ligand>
        <name>substrate</name>
    </ligand>
</feature>
<evidence type="ECO:0000256" key="2">
    <source>
        <dbReference type="HAMAP-Rule" id="MF_01139"/>
    </source>
</evidence>
<dbReference type="Proteomes" id="UP000244450">
    <property type="component" value="Unassembled WGS sequence"/>
</dbReference>
<dbReference type="CDD" id="cd00475">
    <property type="entry name" value="Cis_IPPS"/>
    <property type="match status" value="1"/>
</dbReference>